<keyword evidence="4" id="KW-0862">Zinc</keyword>
<evidence type="ECO:0000259" key="8">
    <source>
        <dbReference type="Pfam" id="PF20964"/>
    </source>
</evidence>
<dbReference type="GO" id="GO:0003677">
    <property type="term" value="F:DNA binding"/>
    <property type="evidence" value="ECO:0007669"/>
    <property type="project" value="InterPro"/>
</dbReference>
<organism evidence="10 11">
    <name type="scientific">Fraserbacteria sp. (strain RBG_16_55_9)</name>
    <dbReference type="NCBI Taxonomy" id="1817864"/>
    <lineage>
        <taxon>Bacteria</taxon>
        <taxon>Candidatus Fraseribacteriota</taxon>
    </lineage>
</organism>
<keyword evidence="6" id="KW-0548">Nucleotidyltransferase</keyword>
<comment type="caution">
    <text evidence="10">The sequence shown here is derived from an EMBL/GenBank/DDBJ whole genome shotgun (WGS) entry which is preliminary data.</text>
</comment>
<dbReference type="Gene3D" id="1.10.8.60">
    <property type="match status" value="1"/>
</dbReference>
<dbReference type="GO" id="GO:0006261">
    <property type="term" value="P:DNA-templated DNA replication"/>
    <property type="evidence" value="ECO:0007669"/>
    <property type="project" value="TreeGrafter"/>
</dbReference>
<evidence type="ECO:0000256" key="2">
    <source>
        <dbReference type="ARBA" id="ARBA00022723"/>
    </source>
</evidence>
<feature type="domain" description="DNA polymerase III subunit tau-like C-terminal" evidence="8">
    <location>
        <begin position="335"/>
        <end position="417"/>
    </location>
</feature>
<dbReference type="SUPFAM" id="SSF52540">
    <property type="entry name" value="P-loop containing nucleoside triphosphate hydrolases"/>
    <property type="match status" value="1"/>
</dbReference>
<feature type="non-terminal residue" evidence="10">
    <location>
        <position position="1"/>
    </location>
</feature>
<comment type="subunit">
    <text evidence="6">DNA polymerase III contains a core (composed of alpha, epsilon and theta chains) that associates with a tau subunit. This core dimerizes to form the POLIII' complex. PolIII' associates with the gamma complex (composed of gamma, delta, delta', psi and chi chains) and with the beta chain to form the complete DNA polymerase III complex.</text>
</comment>
<gene>
    <name evidence="6" type="primary">dnaX</name>
    <name evidence="10" type="ORF">A2Z21_00065</name>
</gene>
<evidence type="ECO:0000259" key="9">
    <source>
        <dbReference type="Pfam" id="PF22608"/>
    </source>
</evidence>
<evidence type="ECO:0000256" key="5">
    <source>
        <dbReference type="ARBA" id="ARBA00022840"/>
    </source>
</evidence>
<evidence type="ECO:0000256" key="7">
    <source>
        <dbReference type="SAM" id="MobiDB-lite"/>
    </source>
</evidence>
<feature type="compositionally biased region" description="Pro residues" evidence="7">
    <location>
        <begin position="262"/>
        <end position="277"/>
    </location>
</feature>
<dbReference type="InterPro" id="IPR027417">
    <property type="entry name" value="P-loop_NTPase"/>
</dbReference>
<sequence>ALDVIEIDGASNRGIDQIRQLREEVCFAPAQSRYKIYIIDEVHMLTNEAFNALLKTLEEPPERVIFIFATTEPHKVPLTVLSRCQAFEFKNIPQEKIETQLVEIAKSEGFQVDASALHAIARHARGALRDAEVLLEQLVSYKGKSTIVAQDLYEVLGLPSQEVLDEFLRALLSRDGAKALQIISDLAERGRDFELFLEELLHRSRDVLVNLLHAKTSEFPGNTEDWVRLTSQLLEIKRSMRYAFDKRMFLEVKALEVAGSSPTPPPAAEARPSPAPPAQSVKPQKVEKPKQAPLASPSRKKAGKTSVASGPVAKATPRESAPAQAAEIPHKQEGTHRWQELLERVKKERIAVHALLTEAQIREGEGALVIEYSEEYGFHKDRLEQPENLQFIHSLIREIYGDIQLKIAFSQEKPRSEAPEKSKAETLREKAELVRKAFDGEIRR</sequence>
<dbReference type="GO" id="GO:0009360">
    <property type="term" value="C:DNA polymerase III complex"/>
    <property type="evidence" value="ECO:0007669"/>
    <property type="project" value="InterPro"/>
</dbReference>
<dbReference type="GO" id="GO:0003887">
    <property type="term" value="F:DNA-directed DNA polymerase activity"/>
    <property type="evidence" value="ECO:0007669"/>
    <property type="project" value="UniProtKB-KW"/>
</dbReference>
<name>A0A1F5USV8_FRAXR</name>
<feature type="region of interest" description="Disordered" evidence="7">
    <location>
        <begin position="258"/>
        <end position="335"/>
    </location>
</feature>
<evidence type="ECO:0000256" key="6">
    <source>
        <dbReference type="RuleBase" id="RU364063"/>
    </source>
</evidence>
<dbReference type="EMBL" id="MFGX01000085">
    <property type="protein sequence ID" value="OGF54246.1"/>
    <property type="molecule type" value="Genomic_DNA"/>
</dbReference>
<keyword evidence="6" id="KW-0235">DNA replication</keyword>
<keyword evidence="6" id="KW-0239">DNA-directed DNA polymerase</keyword>
<dbReference type="Pfam" id="PF13177">
    <property type="entry name" value="DNA_pol3_delta2"/>
    <property type="match status" value="1"/>
</dbReference>
<dbReference type="Pfam" id="PF20964">
    <property type="entry name" value="DnaX_C"/>
    <property type="match status" value="1"/>
</dbReference>
<dbReference type="NCBIfam" id="TIGR02397">
    <property type="entry name" value="dnaX_nterm"/>
    <property type="match status" value="1"/>
</dbReference>
<comment type="similarity">
    <text evidence="1 6">Belongs to the DnaX/STICHEL family.</text>
</comment>
<feature type="domain" description="DNA polymerase III subunit gamma/tau helical lid" evidence="9">
    <location>
        <begin position="96"/>
        <end position="141"/>
    </location>
</feature>
<dbReference type="InterPro" id="IPR045085">
    <property type="entry name" value="HLD_clamp_pol_III_gamma_tau"/>
</dbReference>
<keyword evidence="5 6" id="KW-0067">ATP-binding</keyword>
<keyword evidence="2" id="KW-0479">Metal-binding</keyword>
<evidence type="ECO:0000256" key="3">
    <source>
        <dbReference type="ARBA" id="ARBA00022741"/>
    </source>
</evidence>
<dbReference type="PANTHER" id="PTHR11669">
    <property type="entry name" value="REPLICATION FACTOR C / DNA POLYMERASE III GAMMA-TAU SUBUNIT"/>
    <property type="match status" value="1"/>
</dbReference>
<comment type="catalytic activity">
    <reaction evidence="6">
        <text>DNA(n) + a 2'-deoxyribonucleoside 5'-triphosphate = DNA(n+1) + diphosphate</text>
        <dbReference type="Rhea" id="RHEA:22508"/>
        <dbReference type="Rhea" id="RHEA-COMP:17339"/>
        <dbReference type="Rhea" id="RHEA-COMP:17340"/>
        <dbReference type="ChEBI" id="CHEBI:33019"/>
        <dbReference type="ChEBI" id="CHEBI:61560"/>
        <dbReference type="ChEBI" id="CHEBI:173112"/>
        <dbReference type="EC" id="2.7.7.7"/>
    </reaction>
</comment>
<dbReference type="EC" id="2.7.7.7" evidence="6"/>
<dbReference type="GO" id="GO:0046872">
    <property type="term" value="F:metal ion binding"/>
    <property type="evidence" value="ECO:0007669"/>
    <property type="project" value="UniProtKB-KW"/>
</dbReference>
<dbReference type="Gene3D" id="3.40.50.300">
    <property type="entry name" value="P-loop containing nucleotide triphosphate hydrolases"/>
    <property type="match status" value="1"/>
</dbReference>
<dbReference type="Proteomes" id="UP000179157">
    <property type="component" value="Unassembled WGS sequence"/>
</dbReference>
<dbReference type="CDD" id="cd18137">
    <property type="entry name" value="HLD_clamp_pol_III_gamma_tau"/>
    <property type="match status" value="1"/>
</dbReference>
<protein>
    <recommendedName>
        <fullName evidence="6">DNA polymerase III subunit gamma/tau</fullName>
        <ecNumber evidence="6">2.7.7.7</ecNumber>
    </recommendedName>
</protein>
<reference evidence="10 11" key="1">
    <citation type="journal article" date="2016" name="Nat. Commun.">
        <title>Thousands of microbial genomes shed light on interconnected biogeochemical processes in an aquifer system.</title>
        <authorList>
            <person name="Anantharaman K."/>
            <person name="Brown C.T."/>
            <person name="Hug L.A."/>
            <person name="Sharon I."/>
            <person name="Castelle C.J."/>
            <person name="Probst A.J."/>
            <person name="Thomas B.C."/>
            <person name="Singh A."/>
            <person name="Wilkins M.J."/>
            <person name="Karaoz U."/>
            <person name="Brodie E.L."/>
            <person name="Williams K.H."/>
            <person name="Hubbard S.S."/>
            <person name="Banfield J.F."/>
        </authorList>
    </citation>
    <scope>NUCLEOTIDE SEQUENCE [LARGE SCALE GENOMIC DNA]</scope>
    <source>
        <strain evidence="11">RBG_16_55_9</strain>
    </source>
</reference>
<keyword evidence="3 6" id="KW-0547">Nucleotide-binding</keyword>
<dbReference type="Pfam" id="PF22608">
    <property type="entry name" value="DNAX_ATPase_lid"/>
    <property type="match status" value="1"/>
</dbReference>
<dbReference type="AlphaFoldDB" id="A0A1F5USV8"/>
<dbReference type="InterPro" id="IPR008921">
    <property type="entry name" value="DNA_pol3_clamp-load_cplx_C"/>
</dbReference>
<dbReference type="InterPro" id="IPR012763">
    <property type="entry name" value="DNA_pol_III_sug/sutau_N"/>
</dbReference>
<dbReference type="InterPro" id="IPR050238">
    <property type="entry name" value="DNA_Rep/Repair_Clamp_Loader"/>
</dbReference>
<proteinExistence type="inferred from homology"/>
<dbReference type="GO" id="GO:0005524">
    <property type="term" value="F:ATP binding"/>
    <property type="evidence" value="ECO:0007669"/>
    <property type="project" value="UniProtKB-KW"/>
</dbReference>
<accession>A0A1F5USV8</accession>
<evidence type="ECO:0000313" key="10">
    <source>
        <dbReference type="EMBL" id="OGF54246.1"/>
    </source>
</evidence>
<dbReference type="InterPro" id="IPR048448">
    <property type="entry name" value="DnaX-like_C"/>
</dbReference>
<evidence type="ECO:0000256" key="4">
    <source>
        <dbReference type="ARBA" id="ARBA00022833"/>
    </source>
</evidence>
<dbReference type="PANTHER" id="PTHR11669:SF0">
    <property type="entry name" value="PROTEIN STICHEL-LIKE 2"/>
    <property type="match status" value="1"/>
</dbReference>
<evidence type="ECO:0000256" key="1">
    <source>
        <dbReference type="ARBA" id="ARBA00006360"/>
    </source>
</evidence>
<evidence type="ECO:0000313" key="11">
    <source>
        <dbReference type="Proteomes" id="UP000179157"/>
    </source>
</evidence>
<dbReference type="STRING" id="1817864.A2Z21_00065"/>
<dbReference type="Gene3D" id="1.20.272.10">
    <property type="match status" value="1"/>
</dbReference>
<comment type="function">
    <text evidence="6">DNA polymerase III is a complex, multichain enzyme responsible for most of the replicative synthesis in bacteria. This DNA polymerase also exhibits 3' to 5' exonuclease activity.</text>
</comment>
<dbReference type="SUPFAM" id="SSF48019">
    <property type="entry name" value="post-AAA+ oligomerization domain-like"/>
    <property type="match status" value="1"/>
</dbReference>
<keyword evidence="6" id="KW-0808">Transferase</keyword>